<keyword evidence="2" id="KW-1185">Reference proteome</keyword>
<gene>
    <name evidence="1" type="ORF">JCGZ_21841</name>
</gene>
<protein>
    <submittedName>
        <fullName evidence="1">Uncharacterized protein</fullName>
    </submittedName>
</protein>
<dbReference type="AlphaFoldDB" id="A0A067JMX6"/>
<name>A0A067JMX6_JATCU</name>
<sequence length="85" mass="9253">MGSRETRVGLRVGSEIIYVWDSNRSGCLSPRNTIEFGALYEGDKGETSTADGIEDCGPGINVFDVILLQVKSRALDHDVGWGHPM</sequence>
<evidence type="ECO:0000313" key="1">
    <source>
        <dbReference type="EMBL" id="KDP21370.1"/>
    </source>
</evidence>
<proteinExistence type="predicted"/>
<dbReference type="EMBL" id="KK915662">
    <property type="protein sequence ID" value="KDP21370.1"/>
    <property type="molecule type" value="Genomic_DNA"/>
</dbReference>
<organism evidence="1 2">
    <name type="scientific">Jatropha curcas</name>
    <name type="common">Barbados nut</name>
    <dbReference type="NCBI Taxonomy" id="180498"/>
    <lineage>
        <taxon>Eukaryota</taxon>
        <taxon>Viridiplantae</taxon>
        <taxon>Streptophyta</taxon>
        <taxon>Embryophyta</taxon>
        <taxon>Tracheophyta</taxon>
        <taxon>Spermatophyta</taxon>
        <taxon>Magnoliopsida</taxon>
        <taxon>eudicotyledons</taxon>
        <taxon>Gunneridae</taxon>
        <taxon>Pentapetalae</taxon>
        <taxon>rosids</taxon>
        <taxon>fabids</taxon>
        <taxon>Malpighiales</taxon>
        <taxon>Euphorbiaceae</taxon>
        <taxon>Crotonoideae</taxon>
        <taxon>Jatropheae</taxon>
        <taxon>Jatropha</taxon>
    </lineage>
</organism>
<reference evidence="1 2" key="1">
    <citation type="journal article" date="2014" name="PLoS ONE">
        <title>Global Analysis of Gene Expression Profiles in Physic Nut (Jatropha curcas L.) Seedlings Exposed to Salt Stress.</title>
        <authorList>
            <person name="Zhang L."/>
            <person name="Zhang C."/>
            <person name="Wu P."/>
            <person name="Chen Y."/>
            <person name="Li M."/>
            <person name="Jiang H."/>
            <person name="Wu G."/>
        </authorList>
    </citation>
    <scope>NUCLEOTIDE SEQUENCE [LARGE SCALE GENOMIC DNA]</scope>
    <source>
        <strain evidence="2">cv. GZQX0401</strain>
        <tissue evidence="1">Young leaves</tissue>
    </source>
</reference>
<accession>A0A067JMX6</accession>
<dbReference type="OrthoDB" id="10564003at2759"/>
<dbReference type="Proteomes" id="UP000027138">
    <property type="component" value="Unassembled WGS sequence"/>
</dbReference>
<evidence type="ECO:0000313" key="2">
    <source>
        <dbReference type="Proteomes" id="UP000027138"/>
    </source>
</evidence>